<organism evidence="2 3">
    <name type="scientific">Flavobacterium agricola</name>
    <dbReference type="NCBI Taxonomy" id="2870839"/>
    <lineage>
        <taxon>Bacteria</taxon>
        <taxon>Pseudomonadati</taxon>
        <taxon>Bacteroidota</taxon>
        <taxon>Flavobacteriia</taxon>
        <taxon>Flavobacteriales</taxon>
        <taxon>Flavobacteriaceae</taxon>
        <taxon>Flavobacterium</taxon>
    </lineage>
</organism>
<name>A0ABY6LZI0_9FLAO</name>
<dbReference type="EMBL" id="CP081495">
    <property type="protein sequence ID" value="UYW01728.1"/>
    <property type="molecule type" value="Genomic_DNA"/>
</dbReference>
<evidence type="ECO:0000313" key="2">
    <source>
        <dbReference type="EMBL" id="UYW01728.1"/>
    </source>
</evidence>
<keyword evidence="3" id="KW-1185">Reference proteome</keyword>
<feature type="chain" id="PRO_5045740151" evidence="1">
    <location>
        <begin position="19"/>
        <end position="283"/>
    </location>
</feature>
<sequence>MKKMIILCCCLFSLTTYSQVGIVTTTPKATLDIQAINPTGSSSQVDGILIPRVDRERAQNMENISTSTLVYVSDALSGEQIGKAIHINENGYYFFDGNVWQKLTQTSSKFNLGDIKYSALKIDHDGWYLLDGRQISTLTNVSKNNANLLGFTTNLPNANGRVIKQVSSKEVNTVGGNSTAKSISITRANIPNFTMSGTTSSNGAHTHTTTNNNYTTGAVNSSGFSSGGQTWATTSLVNSAFTINSAGAHTHTFSVSTGGSGTPISVNTEDEYLSANTFIYLFI</sequence>
<dbReference type="RefSeq" id="WP_264434200.1">
    <property type="nucleotide sequence ID" value="NZ_CP081495.1"/>
</dbReference>
<dbReference type="SUPFAM" id="SSF88874">
    <property type="entry name" value="Receptor-binding domain of short tail fibre protein gp12"/>
    <property type="match status" value="1"/>
</dbReference>
<feature type="signal peptide" evidence="1">
    <location>
        <begin position="1"/>
        <end position="18"/>
    </location>
</feature>
<proteinExistence type="predicted"/>
<accession>A0ABY6LZI0</accession>
<gene>
    <name evidence="2" type="ORF">K5I29_02040</name>
</gene>
<reference evidence="2" key="1">
    <citation type="submission" date="2021-08" db="EMBL/GenBank/DDBJ databases">
        <title>Flavobacterium sp. strain CC-SYL302.</title>
        <authorList>
            <person name="Lin S.-Y."/>
            <person name="Lee T.-H."/>
            <person name="Young C.-C."/>
        </authorList>
    </citation>
    <scope>NUCLEOTIDE SEQUENCE</scope>
    <source>
        <strain evidence="2">CC-SYL302</strain>
    </source>
</reference>
<dbReference type="Proteomes" id="UP001163328">
    <property type="component" value="Chromosome"/>
</dbReference>
<evidence type="ECO:0000313" key="3">
    <source>
        <dbReference type="Proteomes" id="UP001163328"/>
    </source>
</evidence>
<evidence type="ECO:0000256" key="1">
    <source>
        <dbReference type="SAM" id="SignalP"/>
    </source>
</evidence>
<keyword evidence="1" id="KW-0732">Signal</keyword>
<protein>
    <submittedName>
        <fullName evidence="2">Uncharacterized protein</fullName>
    </submittedName>
</protein>